<feature type="region of interest" description="Disordered" evidence="1">
    <location>
        <begin position="28"/>
        <end position="59"/>
    </location>
</feature>
<feature type="compositionally biased region" description="Basic and acidic residues" evidence="1">
    <location>
        <begin position="29"/>
        <end position="40"/>
    </location>
</feature>
<protein>
    <submittedName>
        <fullName evidence="2">Uncharacterized protein</fullName>
    </submittedName>
</protein>
<evidence type="ECO:0000313" key="3">
    <source>
        <dbReference type="Proteomes" id="UP000078559"/>
    </source>
</evidence>
<name>A0A194W3W0_CYTMA</name>
<gene>
    <name evidence="2" type="ORF">VM1G_11670</name>
</gene>
<keyword evidence="3" id="KW-1185">Reference proteome</keyword>
<evidence type="ECO:0000313" key="2">
    <source>
        <dbReference type="EMBL" id="KUI70768.1"/>
    </source>
</evidence>
<sequence length="59" mass="6241">MYRGVNLAAAGGGERTVVSTDIGLVQRDVSSEKNEDETAVKQKSRKYGAARQGATGDLQ</sequence>
<evidence type="ECO:0000256" key="1">
    <source>
        <dbReference type="SAM" id="MobiDB-lite"/>
    </source>
</evidence>
<accession>A0A194W3W0</accession>
<organism evidence="2 3">
    <name type="scientific">Cytospora mali</name>
    <name type="common">Apple Valsa canker fungus</name>
    <name type="synonym">Valsa mali</name>
    <dbReference type="NCBI Taxonomy" id="578113"/>
    <lineage>
        <taxon>Eukaryota</taxon>
        <taxon>Fungi</taxon>
        <taxon>Dikarya</taxon>
        <taxon>Ascomycota</taxon>
        <taxon>Pezizomycotina</taxon>
        <taxon>Sordariomycetes</taxon>
        <taxon>Sordariomycetidae</taxon>
        <taxon>Diaporthales</taxon>
        <taxon>Cytosporaceae</taxon>
        <taxon>Cytospora</taxon>
    </lineage>
</organism>
<reference evidence="2" key="1">
    <citation type="submission" date="2014-12" db="EMBL/GenBank/DDBJ databases">
        <title>Genome Sequence of Valsa Canker Pathogens Uncovers a Specific Adaption of Colonization on Woody Bark.</title>
        <authorList>
            <person name="Yin Z."/>
            <person name="Liu H."/>
            <person name="Gao X."/>
            <person name="Li Z."/>
            <person name="Song N."/>
            <person name="Ke X."/>
            <person name="Dai Q."/>
            <person name="Wu Y."/>
            <person name="Sun Y."/>
            <person name="Xu J.-R."/>
            <person name="Kang Z.K."/>
            <person name="Wang L."/>
            <person name="Huang L."/>
        </authorList>
    </citation>
    <scope>NUCLEOTIDE SEQUENCE [LARGE SCALE GENOMIC DNA]</scope>
    <source>
        <strain evidence="2">03-8</strain>
    </source>
</reference>
<dbReference type="EMBL" id="CM003103">
    <property type="protein sequence ID" value="KUI70768.1"/>
    <property type="molecule type" value="Genomic_DNA"/>
</dbReference>
<proteinExistence type="predicted"/>
<dbReference type="AlphaFoldDB" id="A0A194W3W0"/>
<dbReference type="Proteomes" id="UP000078559">
    <property type="component" value="Chromosome 6"/>
</dbReference>